<gene>
    <name evidence="1" type="ORF">TPAB3V08_LOCUS8358</name>
</gene>
<dbReference type="Proteomes" id="UP001153148">
    <property type="component" value="Unassembled WGS sequence"/>
</dbReference>
<evidence type="ECO:0000313" key="2">
    <source>
        <dbReference type="Proteomes" id="UP001153148"/>
    </source>
</evidence>
<keyword evidence="2" id="KW-1185">Reference proteome</keyword>
<organism evidence="1 2">
    <name type="scientific">Timema podura</name>
    <name type="common">Walking stick</name>
    <dbReference type="NCBI Taxonomy" id="61482"/>
    <lineage>
        <taxon>Eukaryota</taxon>
        <taxon>Metazoa</taxon>
        <taxon>Ecdysozoa</taxon>
        <taxon>Arthropoda</taxon>
        <taxon>Hexapoda</taxon>
        <taxon>Insecta</taxon>
        <taxon>Pterygota</taxon>
        <taxon>Neoptera</taxon>
        <taxon>Polyneoptera</taxon>
        <taxon>Phasmatodea</taxon>
        <taxon>Timematodea</taxon>
        <taxon>Timematoidea</taxon>
        <taxon>Timematidae</taxon>
        <taxon>Timema</taxon>
    </lineage>
</organism>
<reference evidence="1" key="1">
    <citation type="submission" date="2021-03" db="EMBL/GenBank/DDBJ databases">
        <authorList>
            <person name="Tran Van P."/>
        </authorList>
    </citation>
    <scope>NUCLEOTIDE SEQUENCE</scope>
</reference>
<evidence type="ECO:0000313" key="1">
    <source>
        <dbReference type="EMBL" id="CAG2061404.1"/>
    </source>
</evidence>
<proteinExistence type="predicted"/>
<sequence length="126" mass="13770">VSASKNTCGCNLNTGGVNACGCEQLVFNSLLPLKLGSLTTNLRVILQGTDGYMPPCDHEEADTRLLIHLQDAPRNGCTNCMVHTVDMNVVVILLERSTVIFYQANDVEHVKEAGKELFCQKSNTMQ</sequence>
<feature type="non-terminal residue" evidence="1">
    <location>
        <position position="1"/>
    </location>
</feature>
<dbReference type="EMBL" id="CAJPIN010015752">
    <property type="protein sequence ID" value="CAG2061404.1"/>
    <property type="molecule type" value="Genomic_DNA"/>
</dbReference>
<name>A0ABN7P3U5_TIMPD</name>
<accession>A0ABN7P3U5</accession>
<comment type="caution">
    <text evidence="1">The sequence shown here is derived from an EMBL/GenBank/DDBJ whole genome shotgun (WGS) entry which is preliminary data.</text>
</comment>
<protein>
    <submittedName>
        <fullName evidence="1">Uncharacterized protein</fullName>
    </submittedName>
</protein>